<evidence type="ECO:0000313" key="4">
    <source>
        <dbReference type="Proteomes" id="UP001620597"/>
    </source>
</evidence>
<dbReference type="InterPro" id="IPR006015">
    <property type="entry name" value="Universal_stress_UspA"/>
</dbReference>
<dbReference type="PRINTS" id="PR01438">
    <property type="entry name" value="UNVRSLSTRESS"/>
</dbReference>
<protein>
    <submittedName>
        <fullName evidence="3">Universal stress protein</fullName>
    </submittedName>
</protein>
<keyword evidence="4" id="KW-1185">Reference proteome</keyword>
<dbReference type="SUPFAM" id="SSF52402">
    <property type="entry name" value="Adenine nucleotide alpha hydrolases-like"/>
    <property type="match status" value="1"/>
</dbReference>
<dbReference type="Pfam" id="PF00582">
    <property type="entry name" value="Usp"/>
    <property type="match status" value="1"/>
</dbReference>
<feature type="domain" description="UspA" evidence="2">
    <location>
        <begin position="1"/>
        <end position="146"/>
    </location>
</feature>
<name>A0ABW8NP42_9GAMM</name>
<evidence type="ECO:0000256" key="1">
    <source>
        <dbReference type="ARBA" id="ARBA00008791"/>
    </source>
</evidence>
<gene>
    <name evidence="3" type="ORF">WG929_19725</name>
</gene>
<dbReference type="Gene3D" id="3.40.50.620">
    <property type="entry name" value="HUPs"/>
    <property type="match status" value="1"/>
</dbReference>
<organism evidence="3 4">
    <name type="scientific">Oceanobacter antarcticus</name>
    <dbReference type="NCBI Taxonomy" id="3133425"/>
    <lineage>
        <taxon>Bacteria</taxon>
        <taxon>Pseudomonadati</taxon>
        <taxon>Pseudomonadota</taxon>
        <taxon>Gammaproteobacteria</taxon>
        <taxon>Oceanospirillales</taxon>
        <taxon>Oceanospirillaceae</taxon>
        <taxon>Oceanobacter</taxon>
    </lineage>
</organism>
<dbReference type="CDD" id="cd00293">
    <property type="entry name" value="USP-like"/>
    <property type="match status" value="1"/>
</dbReference>
<dbReference type="InterPro" id="IPR006016">
    <property type="entry name" value="UspA"/>
</dbReference>
<dbReference type="RefSeq" id="WP_416207457.1">
    <property type="nucleotide sequence ID" value="NZ_JBBKTX010000036.1"/>
</dbReference>
<sequence length="338" mass="38354">MYKQLLIPLDESQLSMQVLESGVRMAEVHGAHVTFLYLSPQDNEVNREDAGLLHAMAPELFARKYLWRDGYIKARATGWARTANISADFISEVCDDSIADTILAKATELQADLILMGTHWRRSLIERLFGSVLLKVVQQTRIPVLVAAVGEEQESAQQQVIREFRENHAIWIALIEQLELCLQESDCLTKNDELVGMLLTAIQNFALVIRDFRQEPALQQLHQISDNVSATHTDTNDNLPQESRLIAALMDVCLVPEKWNLDVARATARQLGQHIIQQVTEDNHHLVSKASEQLSEQDFEQALATLNQTQWRALRKARQQDLGTLLSRLNTEMNRSKT</sequence>
<dbReference type="PANTHER" id="PTHR46268">
    <property type="entry name" value="STRESS RESPONSE PROTEIN NHAX"/>
    <property type="match status" value="1"/>
</dbReference>
<dbReference type="Proteomes" id="UP001620597">
    <property type="component" value="Unassembled WGS sequence"/>
</dbReference>
<proteinExistence type="inferred from homology"/>
<accession>A0ABW8NP42</accession>
<dbReference type="EMBL" id="JBBKTX010000036">
    <property type="protein sequence ID" value="MFK4754636.1"/>
    <property type="molecule type" value="Genomic_DNA"/>
</dbReference>
<dbReference type="InterPro" id="IPR014729">
    <property type="entry name" value="Rossmann-like_a/b/a_fold"/>
</dbReference>
<comment type="caution">
    <text evidence="3">The sequence shown here is derived from an EMBL/GenBank/DDBJ whole genome shotgun (WGS) entry which is preliminary data.</text>
</comment>
<dbReference type="PANTHER" id="PTHR46268:SF15">
    <property type="entry name" value="UNIVERSAL STRESS PROTEIN HP_0031"/>
    <property type="match status" value="1"/>
</dbReference>
<evidence type="ECO:0000313" key="3">
    <source>
        <dbReference type="EMBL" id="MFK4754636.1"/>
    </source>
</evidence>
<comment type="similarity">
    <text evidence="1">Belongs to the universal stress protein A family.</text>
</comment>
<reference evidence="3 4" key="1">
    <citation type="submission" date="2024-03" db="EMBL/GenBank/DDBJ databases">
        <title>High-quality draft genome sequence of Oceanobacter sp. wDCs-4.</title>
        <authorList>
            <person name="Dong C."/>
        </authorList>
    </citation>
    <scope>NUCLEOTIDE SEQUENCE [LARGE SCALE GENOMIC DNA]</scope>
    <source>
        <strain evidence="4">wDCs-4</strain>
    </source>
</reference>
<evidence type="ECO:0000259" key="2">
    <source>
        <dbReference type="Pfam" id="PF00582"/>
    </source>
</evidence>